<proteinExistence type="predicted"/>
<evidence type="ECO:0000259" key="2">
    <source>
        <dbReference type="Pfam" id="PF10354"/>
    </source>
</evidence>
<accession>A0A200QCU0</accession>
<dbReference type="SUPFAM" id="SSF53335">
    <property type="entry name" value="S-adenosyl-L-methionine-dependent methyltransferases"/>
    <property type="match status" value="1"/>
</dbReference>
<dbReference type="OMA" id="RNECFRI"/>
<dbReference type="GO" id="GO:0070042">
    <property type="term" value="F:rRNA (uridine-N3-)-methyltransferase activity"/>
    <property type="evidence" value="ECO:0007669"/>
    <property type="project" value="InterPro"/>
</dbReference>
<dbReference type="InterPro" id="IPR029063">
    <property type="entry name" value="SAM-dependent_MTases_sf"/>
</dbReference>
<dbReference type="PANTHER" id="PTHR11538:SF26">
    <property type="entry name" value="FERREDOXIN-FOLD ANTICODON-BINDING DOMAIN-CONTAINING PROTEIN 1"/>
    <property type="match status" value="1"/>
</dbReference>
<dbReference type="GO" id="GO:0005737">
    <property type="term" value="C:cytoplasm"/>
    <property type="evidence" value="ECO:0007669"/>
    <property type="project" value="TreeGrafter"/>
</dbReference>
<dbReference type="Pfam" id="PF10354">
    <property type="entry name" value="BMT5-like"/>
    <property type="match status" value="1"/>
</dbReference>
<organism evidence="3 4">
    <name type="scientific">Macleaya cordata</name>
    <name type="common">Five-seeded plume-poppy</name>
    <name type="synonym">Bocconia cordata</name>
    <dbReference type="NCBI Taxonomy" id="56857"/>
    <lineage>
        <taxon>Eukaryota</taxon>
        <taxon>Viridiplantae</taxon>
        <taxon>Streptophyta</taxon>
        <taxon>Embryophyta</taxon>
        <taxon>Tracheophyta</taxon>
        <taxon>Spermatophyta</taxon>
        <taxon>Magnoliopsida</taxon>
        <taxon>Ranunculales</taxon>
        <taxon>Papaveraceae</taxon>
        <taxon>Papaveroideae</taxon>
        <taxon>Macleaya</taxon>
    </lineage>
</organism>
<dbReference type="OrthoDB" id="273345at2759"/>
<feature type="domain" description="25S rRNA (uridine-N(3))-methyltransferase BMT5-like" evidence="2">
    <location>
        <begin position="46"/>
        <end position="211"/>
    </location>
</feature>
<dbReference type="Proteomes" id="UP000195402">
    <property type="component" value="Unassembled WGS sequence"/>
</dbReference>
<dbReference type="InParanoid" id="A0A200QCU0"/>
<dbReference type="InterPro" id="IPR019446">
    <property type="entry name" value="BMT5-like"/>
</dbReference>
<evidence type="ECO:0000313" key="3">
    <source>
        <dbReference type="EMBL" id="OVA08279.1"/>
    </source>
</evidence>
<feature type="compositionally biased region" description="Acidic residues" evidence="1">
    <location>
        <begin position="14"/>
        <end position="24"/>
    </location>
</feature>
<dbReference type="STRING" id="56857.A0A200QCU0"/>
<gene>
    <name evidence="3" type="ORF">BVC80_1297g33</name>
</gene>
<keyword evidence="4" id="KW-1185">Reference proteome</keyword>
<dbReference type="PANTHER" id="PTHR11538">
    <property type="entry name" value="PHENYLALANYL-TRNA SYNTHETASE"/>
    <property type="match status" value="1"/>
</dbReference>
<feature type="compositionally biased region" description="Basic and acidic residues" evidence="1">
    <location>
        <begin position="1"/>
        <end position="13"/>
    </location>
</feature>
<protein>
    <recommendedName>
        <fullName evidence="2">25S rRNA (uridine-N(3))-methyltransferase BMT5-like domain-containing protein</fullName>
    </recommendedName>
</protein>
<dbReference type="FunFam" id="3.40.50.150:FF:000440">
    <property type="entry name" value="Os09g0479300 protein"/>
    <property type="match status" value="1"/>
</dbReference>
<comment type="caution">
    <text evidence="3">The sequence shown here is derived from an EMBL/GenBank/DDBJ whole genome shotgun (WGS) entry which is preliminary data.</text>
</comment>
<name>A0A200QCU0_MACCD</name>
<dbReference type="AlphaFoldDB" id="A0A200QCU0"/>
<evidence type="ECO:0000256" key="1">
    <source>
        <dbReference type="SAM" id="MobiDB-lite"/>
    </source>
</evidence>
<feature type="region of interest" description="Disordered" evidence="1">
    <location>
        <begin position="1"/>
        <end position="29"/>
    </location>
</feature>
<dbReference type="GO" id="GO:0070475">
    <property type="term" value="P:rRNA base methylation"/>
    <property type="evidence" value="ECO:0007669"/>
    <property type="project" value="InterPro"/>
</dbReference>
<evidence type="ECO:0000313" key="4">
    <source>
        <dbReference type="Proteomes" id="UP000195402"/>
    </source>
</evidence>
<dbReference type="EMBL" id="MVGT01002330">
    <property type="protein sequence ID" value="OVA08279.1"/>
    <property type="molecule type" value="Genomic_DNA"/>
</dbReference>
<sequence>MAVEESGRLIFNHEEEEEEEDEDETERRNAETEKWITYYSSFHQILLVGEGDFSFSSCLAKAFGSASNIVATSLDQYDMVIKKYKDAKSNLESLEKLGATLMLGVDATKMKLFSDLQMRKFDRIIYNFPHAGFYGKEDHVCLIKMHRNLLQGFFKNASHMLRPFGEVHVNHKTTPPFNNWNLEELASKHNLVLIECVDFKKQDYPGYNNKRGAGPKCDEPFPLGKCSTFKFGFSPYVKKTQLKTGSDYIHTAPYQIQRIAPQIHNPVPLKISYPTELPQVQGIPQQTQKPTLSNISYPTGLPQVQGIPPQTQNPTTFDVSYPSGLHQIRGIWPQTQNLTPFDTSYPQRDCTINMSRNLGYVDSLFAPKISDECSRIFDGYVEDTTKMFGRTGYHVGQVVHETLRNGFQRYMVEAPGRTINGYIMHLEELHRFSILRSAWLRRMLVNLEKQKME</sequence>
<reference evidence="3 4" key="1">
    <citation type="journal article" date="2017" name="Mol. Plant">
        <title>The Genome of Medicinal Plant Macleaya cordata Provides New Insights into Benzylisoquinoline Alkaloids Metabolism.</title>
        <authorList>
            <person name="Liu X."/>
            <person name="Liu Y."/>
            <person name="Huang P."/>
            <person name="Ma Y."/>
            <person name="Qing Z."/>
            <person name="Tang Q."/>
            <person name="Cao H."/>
            <person name="Cheng P."/>
            <person name="Zheng Y."/>
            <person name="Yuan Z."/>
            <person name="Zhou Y."/>
            <person name="Liu J."/>
            <person name="Tang Z."/>
            <person name="Zhuo Y."/>
            <person name="Zhang Y."/>
            <person name="Yu L."/>
            <person name="Huang J."/>
            <person name="Yang P."/>
            <person name="Peng Q."/>
            <person name="Zhang J."/>
            <person name="Jiang W."/>
            <person name="Zhang Z."/>
            <person name="Lin K."/>
            <person name="Ro D.K."/>
            <person name="Chen X."/>
            <person name="Xiong X."/>
            <person name="Shang Y."/>
            <person name="Huang S."/>
            <person name="Zeng J."/>
        </authorList>
    </citation>
    <scope>NUCLEOTIDE SEQUENCE [LARGE SCALE GENOMIC DNA]</scope>
    <source>
        <strain evidence="4">cv. BLH2017</strain>
        <tissue evidence="3">Root</tissue>
    </source>
</reference>